<feature type="transmembrane region" description="Helical" evidence="9">
    <location>
        <begin position="351"/>
        <end position="371"/>
    </location>
</feature>
<dbReference type="Proteomes" id="UP000504635">
    <property type="component" value="Unplaced"/>
</dbReference>
<dbReference type="SUPFAM" id="SSF52540">
    <property type="entry name" value="P-loop containing nucleoside triphosphate hydrolases"/>
    <property type="match status" value="1"/>
</dbReference>
<keyword evidence="4 9" id="KW-0812">Transmembrane</keyword>
<dbReference type="FunFam" id="3.40.50.300:FF:001077">
    <property type="entry name" value="Uncharacterized protein, isoform A"/>
    <property type="match status" value="1"/>
</dbReference>
<feature type="transmembrane region" description="Helical" evidence="9">
    <location>
        <begin position="426"/>
        <end position="452"/>
    </location>
</feature>
<dbReference type="CDD" id="cd03213">
    <property type="entry name" value="ABCG_EPDR"/>
    <property type="match status" value="1"/>
</dbReference>
<dbReference type="InterPro" id="IPR003593">
    <property type="entry name" value="AAA+_ATPase"/>
</dbReference>
<accession>A0A6J2X7S8</accession>
<dbReference type="GO" id="GO:0140359">
    <property type="term" value="F:ABC-type transporter activity"/>
    <property type="evidence" value="ECO:0007669"/>
    <property type="project" value="InterPro"/>
</dbReference>
<dbReference type="InParanoid" id="A0A6J2X7S8"/>
<dbReference type="InterPro" id="IPR027417">
    <property type="entry name" value="P-loop_NTPase"/>
</dbReference>
<proteinExistence type="inferred from homology"/>
<dbReference type="FunCoup" id="A0A6J2X7S8">
    <property type="interactions" value="85"/>
</dbReference>
<evidence type="ECO:0000256" key="5">
    <source>
        <dbReference type="ARBA" id="ARBA00022741"/>
    </source>
</evidence>
<dbReference type="InterPro" id="IPR050352">
    <property type="entry name" value="ABCG_transporters"/>
</dbReference>
<keyword evidence="3" id="KW-0813">Transport</keyword>
<comment type="similarity">
    <text evidence="2">Belongs to the ABC transporter superfamily. ABCG family. Eye pigment precursor importer (TC 3.A.1.204) subfamily.</text>
</comment>
<keyword evidence="11" id="KW-1185">Reference proteome</keyword>
<dbReference type="GO" id="GO:0005524">
    <property type="term" value="F:ATP binding"/>
    <property type="evidence" value="ECO:0007669"/>
    <property type="project" value="UniProtKB-KW"/>
</dbReference>
<feature type="transmembrane region" description="Helical" evidence="9">
    <location>
        <begin position="576"/>
        <end position="599"/>
    </location>
</feature>
<evidence type="ECO:0000256" key="7">
    <source>
        <dbReference type="ARBA" id="ARBA00022989"/>
    </source>
</evidence>
<comment type="subcellular location">
    <subcellularLocation>
        <location evidence="1">Membrane</location>
        <topology evidence="1">Multi-pass membrane protein</topology>
    </subcellularLocation>
</comment>
<keyword evidence="6" id="KW-0067">ATP-binding</keyword>
<evidence type="ECO:0000313" key="11">
    <source>
        <dbReference type="Proteomes" id="UP000504635"/>
    </source>
</evidence>
<dbReference type="AlphaFoldDB" id="A0A6J2X7S8"/>
<keyword evidence="8 9" id="KW-0472">Membrane</keyword>
<evidence type="ECO:0000256" key="1">
    <source>
        <dbReference type="ARBA" id="ARBA00004141"/>
    </source>
</evidence>
<dbReference type="InterPro" id="IPR013525">
    <property type="entry name" value="ABC2_TM"/>
</dbReference>
<keyword evidence="7 9" id="KW-1133">Transmembrane helix</keyword>
<dbReference type="SMART" id="SM00382">
    <property type="entry name" value="AAA"/>
    <property type="match status" value="1"/>
</dbReference>
<sequence>MTSNNNLTTLPRQSWVDIEFQDLTYSVPQGRKGCKLILKNISGHFAAGQLTAILGPSGAGKSTLLNTLAGYKSGTASGQILINGKQRNVKKFRNLSRYIMQEDVVQPMLTVGEAMMVAANLKLGKRITQTEKEKTIDEVLLQLNLQHTFSTRTTMLSGGEKKRLSIALELLNNPPVLFLDEPTTGLDDLSCMQCVNLLKQISEGGRTIICSIHTPSAKMFSIFDKVYIISAGQCIYQGYGPNIVPYLANIGLECPKHFNPADFVIEVACQEYGNFQDRLTSSIDNGKITYSTDLVKKATTETPKNVENTTSDHFQIVEPDYSFNEKSDWFTQYKILLLRMWKQMLRDKSYLVLRTLLYILIGSLIGNLYLGMGRDGSKTIFNFGFYFTCLIFFMYIPMMPVLLQFPKEFQLIKREYFNKWYRLSAYFAALTTSTLPIQLGLGSVYVILVYTLSDQPMEFDRLTHFYLICMLTGVISESFGLLIASHLSLVNSMFVGPVLAVPLMLLAVYGFGSGYSSIPTLIKIAMYFSYLRYSLEALIHTMLIGRDKLKCPEDADFCIWTDLENFMVDMGIENTILWVDIVALVVAYVIFRGGSYYLLKQRLTPNKTFRALGYIGRIVKSHIGR</sequence>
<feature type="domain" description="ABC transporter" evidence="10">
    <location>
        <begin position="18"/>
        <end position="256"/>
    </location>
</feature>
<dbReference type="KEGG" id="soy:115875848"/>
<feature type="transmembrane region" description="Helical" evidence="9">
    <location>
        <begin position="490"/>
        <end position="511"/>
    </location>
</feature>
<evidence type="ECO:0000256" key="2">
    <source>
        <dbReference type="ARBA" id="ARBA00005814"/>
    </source>
</evidence>
<gene>
    <name evidence="12" type="primary">LOC115875848</name>
</gene>
<dbReference type="RefSeq" id="XP_030747242.1">
    <property type="nucleotide sequence ID" value="XM_030891382.1"/>
</dbReference>
<dbReference type="PANTHER" id="PTHR48041:SF15">
    <property type="entry name" value="FI05267P"/>
    <property type="match status" value="1"/>
</dbReference>
<dbReference type="InterPro" id="IPR017871">
    <property type="entry name" value="ABC_transporter-like_CS"/>
</dbReference>
<dbReference type="InterPro" id="IPR003439">
    <property type="entry name" value="ABC_transporter-like_ATP-bd"/>
</dbReference>
<feature type="transmembrane region" description="Helical" evidence="9">
    <location>
        <begin position="383"/>
        <end position="405"/>
    </location>
</feature>
<evidence type="ECO:0000256" key="9">
    <source>
        <dbReference type="SAM" id="Phobius"/>
    </source>
</evidence>
<dbReference type="PROSITE" id="PS50893">
    <property type="entry name" value="ABC_TRANSPORTER_2"/>
    <property type="match status" value="1"/>
</dbReference>
<dbReference type="PANTHER" id="PTHR48041">
    <property type="entry name" value="ABC TRANSPORTER G FAMILY MEMBER 28"/>
    <property type="match status" value="1"/>
</dbReference>
<evidence type="ECO:0000259" key="10">
    <source>
        <dbReference type="PROSITE" id="PS50893"/>
    </source>
</evidence>
<dbReference type="OrthoDB" id="66620at2759"/>
<dbReference type="GO" id="GO:0005886">
    <property type="term" value="C:plasma membrane"/>
    <property type="evidence" value="ECO:0007669"/>
    <property type="project" value="TreeGrafter"/>
</dbReference>
<dbReference type="Pfam" id="PF01061">
    <property type="entry name" value="ABC2_membrane"/>
    <property type="match status" value="1"/>
</dbReference>
<evidence type="ECO:0000313" key="12">
    <source>
        <dbReference type="RefSeq" id="XP_030747242.1"/>
    </source>
</evidence>
<evidence type="ECO:0000256" key="6">
    <source>
        <dbReference type="ARBA" id="ARBA00022840"/>
    </source>
</evidence>
<dbReference type="Pfam" id="PF00005">
    <property type="entry name" value="ABC_tran"/>
    <property type="match status" value="1"/>
</dbReference>
<feature type="transmembrane region" description="Helical" evidence="9">
    <location>
        <begin position="464"/>
        <end position="483"/>
    </location>
</feature>
<evidence type="ECO:0000256" key="4">
    <source>
        <dbReference type="ARBA" id="ARBA00022692"/>
    </source>
</evidence>
<evidence type="ECO:0000256" key="8">
    <source>
        <dbReference type="ARBA" id="ARBA00023136"/>
    </source>
</evidence>
<protein>
    <submittedName>
        <fullName evidence="12">ATP-binding cassette sub-family G member 4-like</fullName>
    </submittedName>
</protein>
<dbReference type="GO" id="GO:0016887">
    <property type="term" value="F:ATP hydrolysis activity"/>
    <property type="evidence" value="ECO:0007669"/>
    <property type="project" value="InterPro"/>
</dbReference>
<dbReference type="PROSITE" id="PS00211">
    <property type="entry name" value="ABC_TRANSPORTER_1"/>
    <property type="match status" value="1"/>
</dbReference>
<name>A0A6J2X7S8_SITOR</name>
<keyword evidence="5" id="KW-0547">Nucleotide-binding</keyword>
<organism evidence="11 12">
    <name type="scientific">Sitophilus oryzae</name>
    <name type="common">Rice weevil</name>
    <name type="synonym">Curculio oryzae</name>
    <dbReference type="NCBI Taxonomy" id="7048"/>
    <lineage>
        <taxon>Eukaryota</taxon>
        <taxon>Metazoa</taxon>
        <taxon>Ecdysozoa</taxon>
        <taxon>Arthropoda</taxon>
        <taxon>Hexapoda</taxon>
        <taxon>Insecta</taxon>
        <taxon>Pterygota</taxon>
        <taxon>Neoptera</taxon>
        <taxon>Endopterygota</taxon>
        <taxon>Coleoptera</taxon>
        <taxon>Polyphaga</taxon>
        <taxon>Cucujiformia</taxon>
        <taxon>Curculionidae</taxon>
        <taxon>Dryophthorinae</taxon>
        <taxon>Sitophilus</taxon>
    </lineage>
</organism>
<dbReference type="GeneID" id="115875848"/>
<reference evidence="12" key="1">
    <citation type="submission" date="2025-08" db="UniProtKB">
        <authorList>
            <consortium name="RefSeq"/>
        </authorList>
    </citation>
    <scope>IDENTIFICATION</scope>
    <source>
        <tissue evidence="12">Gonads</tissue>
    </source>
</reference>
<dbReference type="Gene3D" id="3.40.50.300">
    <property type="entry name" value="P-loop containing nucleotide triphosphate hydrolases"/>
    <property type="match status" value="1"/>
</dbReference>
<evidence type="ECO:0000256" key="3">
    <source>
        <dbReference type="ARBA" id="ARBA00022448"/>
    </source>
</evidence>